<dbReference type="GO" id="GO:0089705">
    <property type="term" value="P:protein localization to outer membrane"/>
    <property type="evidence" value="ECO:0007669"/>
    <property type="project" value="TreeGrafter"/>
</dbReference>
<keyword evidence="4" id="KW-0067">ATP-binding</keyword>
<dbReference type="GO" id="GO:0044874">
    <property type="term" value="P:lipoprotein localization to outer membrane"/>
    <property type="evidence" value="ECO:0007669"/>
    <property type="project" value="TreeGrafter"/>
</dbReference>
<dbReference type="GO" id="GO:0005886">
    <property type="term" value="C:plasma membrane"/>
    <property type="evidence" value="ECO:0007669"/>
    <property type="project" value="TreeGrafter"/>
</dbReference>
<evidence type="ECO:0000256" key="3">
    <source>
        <dbReference type="ARBA" id="ARBA00022741"/>
    </source>
</evidence>
<organism evidence="6">
    <name type="scientific">marine sediment metagenome</name>
    <dbReference type="NCBI Taxonomy" id="412755"/>
    <lineage>
        <taxon>unclassified sequences</taxon>
        <taxon>metagenomes</taxon>
        <taxon>ecological metagenomes</taxon>
    </lineage>
</organism>
<dbReference type="CDD" id="cd03255">
    <property type="entry name" value="ABC_MJ0796_LolCDE_FtsE"/>
    <property type="match status" value="1"/>
</dbReference>
<dbReference type="FunFam" id="3.40.50.300:FF:000032">
    <property type="entry name" value="Export ABC transporter ATP-binding protein"/>
    <property type="match status" value="1"/>
</dbReference>
<dbReference type="SUPFAM" id="SSF52540">
    <property type="entry name" value="P-loop containing nucleoside triphosphate hydrolases"/>
    <property type="match status" value="1"/>
</dbReference>
<dbReference type="PROSITE" id="PS50893">
    <property type="entry name" value="ABC_TRANSPORTER_2"/>
    <property type="match status" value="1"/>
</dbReference>
<dbReference type="EMBL" id="LAZR01000058">
    <property type="protein sequence ID" value="KKN97331.1"/>
    <property type="molecule type" value="Genomic_DNA"/>
</dbReference>
<dbReference type="InterPro" id="IPR015854">
    <property type="entry name" value="ABC_transpr_LolD-like"/>
</dbReference>
<dbReference type="PANTHER" id="PTHR24220:SF689">
    <property type="entry name" value="LIPOPROTEIN-RELEASING SYSTEM ATP-BINDING PROTEIN LOLD"/>
    <property type="match status" value="1"/>
</dbReference>
<gene>
    <name evidence="6" type="ORF">LCGC14_0157490</name>
</gene>
<evidence type="ECO:0000256" key="1">
    <source>
        <dbReference type="ARBA" id="ARBA00005417"/>
    </source>
</evidence>
<evidence type="ECO:0000256" key="2">
    <source>
        <dbReference type="ARBA" id="ARBA00022448"/>
    </source>
</evidence>
<dbReference type="Pfam" id="PF00005">
    <property type="entry name" value="ABC_tran"/>
    <property type="match status" value="1"/>
</dbReference>
<dbReference type="Gene3D" id="3.40.50.300">
    <property type="entry name" value="P-loop containing nucleotide triphosphate hydrolases"/>
    <property type="match status" value="1"/>
</dbReference>
<comment type="caution">
    <text evidence="6">The sequence shown here is derived from an EMBL/GenBank/DDBJ whole genome shotgun (WGS) entry which is preliminary data.</text>
</comment>
<evidence type="ECO:0000259" key="5">
    <source>
        <dbReference type="PROSITE" id="PS50893"/>
    </source>
</evidence>
<accession>A0A0F9XEB9</accession>
<sequence>MMAETFALRLDQVERHYKQGDDRLTILDAADVGISAGEMVALVAPSGAGKSTLLHIAGLLERPDGGEVFIDGQACGSLGDDRRTEMRRRSIGFVYQFHHLLPEFSALENVMLPQMILGQRRPDAVARAQELLDYMRIGKRADHRPAELSGGEQQRVAIARAVANAPHVLLADEPTGNLDPTTAGYVFDALTALVRQSGVAALIATHNHELAARMDRAVTIEAGKVVPLQMG</sequence>
<protein>
    <recommendedName>
        <fullName evidence="5">ABC transporter domain-containing protein</fullName>
    </recommendedName>
</protein>
<evidence type="ECO:0000313" key="6">
    <source>
        <dbReference type="EMBL" id="KKN97331.1"/>
    </source>
</evidence>
<dbReference type="SMART" id="SM00382">
    <property type="entry name" value="AAA"/>
    <property type="match status" value="1"/>
</dbReference>
<dbReference type="AlphaFoldDB" id="A0A0F9XEB9"/>
<keyword evidence="2" id="KW-0813">Transport</keyword>
<dbReference type="InterPro" id="IPR003593">
    <property type="entry name" value="AAA+_ATPase"/>
</dbReference>
<dbReference type="InterPro" id="IPR003439">
    <property type="entry name" value="ABC_transporter-like_ATP-bd"/>
</dbReference>
<feature type="domain" description="ABC transporter" evidence="5">
    <location>
        <begin position="8"/>
        <end position="230"/>
    </location>
</feature>
<dbReference type="GO" id="GO:0098796">
    <property type="term" value="C:membrane protein complex"/>
    <property type="evidence" value="ECO:0007669"/>
    <property type="project" value="UniProtKB-ARBA"/>
</dbReference>
<name>A0A0F9XEB9_9ZZZZ</name>
<dbReference type="GO" id="GO:0016887">
    <property type="term" value="F:ATP hydrolysis activity"/>
    <property type="evidence" value="ECO:0007669"/>
    <property type="project" value="InterPro"/>
</dbReference>
<dbReference type="PANTHER" id="PTHR24220">
    <property type="entry name" value="IMPORT ATP-BINDING PROTEIN"/>
    <property type="match status" value="1"/>
</dbReference>
<evidence type="ECO:0000256" key="4">
    <source>
        <dbReference type="ARBA" id="ARBA00022840"/>
    </source>
</evidence>
<dbReference type="InterPro" id="IPR017911">
    <property type="entry name" value="MacB-like_ATP-bd"/>
</dbReference>
<dbReference type="PROSITE" id="PS00211">
    <property type="entry name" value="ABC_TRANSPORTER_1"/>
    <property type="match status" value="1"/>
</dbReference>
<proteinExistence type="inferred from homology"/>
<dbReference type="GO" id="GO:0022857">
    <property type="term" value="F:transmembrane transporter activity"/>
    <property type="evidence" value="ECO:0007669"/>
    <property type="project" value="TreeGrafter"/>
</dbReference>
<dbReference type="GO" id="GO:0005524">
    <property type="term" value="F:ATP binding"/>
    <property type="evidence" value="ECO:0007669"/>
    <property type="project" value="UniProtKB-KW"/>
</dbReference>
<keyword evidence="3" id="KW-0547">Nucleotide-binding</keyword>
<reference evidence="6" key="1">
    <citation type="journal article" date="2015" name="Nature">
        <title>Complex archaea that bridge the gap between prokaryotes and eukaryotes.</title>
        <authorList>
            <person name="Spang A."/>
            <person name="Saw J.H."/>
            <person name="Jorgensen S.L."/>
            <person name="Zaremba-Niedzwiedzka K."/>
            <person name="Martijn J."/>
            <person name="Lind A.E."/>
            <person name="van Eijk R."/>
            <person name="Schleper C."/>
            <person name="Guy L."/>
            <person name="Ettema T.J."/>
        </authorList>
    </citation>
    <scope>NUCLEOTIDE SEQUENCE</scope>
</reference>
<comment type="similarity">
    <text evidence="1">Belongs to the ABC transporter superfamily.</text>
</comment>
<dbReference type="InterPro" id="IPR017871">
    <property type="entry name" value="ABC_transporter-like_CS"/>
</dbReference>
<dbReference type="InterPro" id="IPR027417">
    <property type="entry name" value="P-loop_NTPase"/>
</dbReference>